<dbReference type="GO" id="GO:0005886">
    <property type="term" value="C:plasma membrane"/>
    <property type="evidence" value="ECO:0007669"/>
    <property type="project" value="UniProtKB-SubCell"/>
</dbReference>
<evidence type="ECO:0000256" key="4">
    <source>
        <dbReference type="ARBA" id="ARBA00037331"/>
    </source>
</evidence>
<feature type="transmembrane region" description="Helical" evidence="7">
    <location>
        <begin position="439"/>
        <end position="461"/>
    </location>
</feature>
<evidence type="ECO:0000256" key="5">
    <source>
        <dbReference type="ARBA" id="ARBA00037718"/>
    </source>
</evidence>
<dbReference type="GeneTree" id="ENSGT00940000163337"/>
<feature type="transmembrane region" description="Helical" evidence="7">
    <location>
        <begin position="606"/>
        <end position="625"/>
    </location>
</feature>
<feature type="domain" description="Retro-transcribing virus envelope glycoprotein" evidence="9">
    <location>
        <begin position="114"/>
        <end position="204"/>
    </location>
</feature>
<protein>
    <recommendedName>
        <fullName evidence="12">Retroviral envelope protein GP41-like domain-containing protein</fullName>
    </recommendedName>
</protein>
<dbReference type="Ensembl" id="ENSOCUT00000041213.1">
    <property type="protein sequence ID" value="ENSOCUP00000049292.1"/>
    <property type="gene ID" value="ENSOCUG00000035045.1"/>
</dbReference>
<reference evidence="10 11" key="1">
    <citation type="journal article" date="2011" name="Nature">
        <title>A high-resolution map of human evolutionary constraint using 29 mammals.</title>
        <authorList>
            <person name="Lindblad-Toh K."/>
            <person name="Garber M."/>
            <person name="Zuk O."/>
            <person name="Lin M.F."/>
            <person name="Parker B.J."/>
            <person name="Washietl S."/>
            <person name="Kheradpour P."/>
            <person name="Ernst J."/>
            <person name="Jordan G."/>
            <person name="Mauceli E."/>
            <person name="Ward L.D."/>
            <person name="Lowe C.B."/>
            <person name="Holloway A.K."/>
            <person name="Clamp M."/>
            <person name="Gnerre S."/>
            <person name="Alfoldi J."/>
            <person name="Beal K."/>
            <person name="Chang J."/>
            <person name="Clawson H."/>
            <person name="Cuff J."/>
            <person name="Di Palma F."/>
            <person name="Fitzgerald S."/>
            <person name="Flicek P."/>
            <person name="Guttman M."/>
            <person name="Hubisz M.J."/>
            <person name="Jaffe D.B."/>
            <person name="Jungreis I."/>
            <person name="Kent W.J."/>
            <person name="Kostka D."/>
            <person name="Lara M."/>
            <person name="Martins A.L."/>
            <person name="Massingham T."/>
            <person name="Moltke I."/>
            <person name="Raney B.J."/>
            <person name="Rasmussen M.D."/>
            <person name="Robinson J."/>
            <person name="Stark A."/>
            <person name="Vilella A.J."/>
            <person name="Wen J."/>
            <person name="Xie X."/>
            <person name="Zody M.C."/>
            <person name="Baldwin J."/>
            <person name="Bloom T."/>
            <person name="Chin C.W."/>
            <person name="Heiman D."/>
            <person name="Nicol R."/>
            <person name="Nusbaum C."/>
            <person name="Young S."/>
            <person name="Wilkinson J."/>
            <person name="Worley K.C."/>
            <person name="Kovar C.L."/>
            <person name="Muzny D.M."/>
            <person name="Gibbs R.A."/>
            <person name="Cree A."/>
            <person name="Dihn H.H."/>
            <person name="Fowler G."/>
            <person name="Jhangiani S."/>
            <person name="Joshi V."/>
            <person name="Lee S."/>
            <person name="Lewis L.R."/>
            <person name="Nazareth L.V."/>
            <person name="Okwuonu G."/>
            <person name="Santibanez J."/>
            <person name="Warren W.C."/>
            <person name="Mardis E.R."/>
            <person name="Weinstock G.M."/>
            <person name="Wilson R.K."/>
            <person name="Delehaunty K."/>
            <person name="Dooling D."/>
            <person name="Fronik C."/>
            <person name="Fulton L."/>
            <person name="Fulton B."/>
            <person name="Graves T."/>
            <person name="Minx P."/>
            <person name="Sodergren E."/>
            <person name="Birney E."/>
            <person name="Margulies E.H."/>
            <person name="Herrero J."/>
            <person name="Green E.D."/>
            <person name="Haussler D."/>
            <person name="Siepel A."/>
            <person name="Goldman N."/>
            <person name="Pollard K.S."/>
            <person name="Pedersen J.S."/>
            <person name="Lander E.S."/>
            <person name="Kellis M."/>
        </authorList>
    </citation>
    <scope>NUCLEOTIDE SEQUENCE [LARGE SCALE GENOMIC DNA]</scope>
    <source>
        <strain evidence="11">Thorbecke</strain>
    </source>
</reference>
<dbReference type="PANTHER" id="PTHR34313:SF2">
    <property type="entry name" value="ENDOGENOUS RETROVIRUS GROUP K MEMBER 21 ENV POLYPROTEIN-LIKE"/>
    <property type="match status" value="1"/>
</dbReference>
<sequence>MITKVLPSGRGVEDDQLDQSFRRTALNPSGTQKAPAISMIPTTKTRATPDSSPVTWGQFKNTIQATENLCQQNLPLTSSASLWMGVFTILSVVVAGVQGEHYWAFIPRPPVLRAMTWIDRPPLVYVNDTTHMPHPKITNFPDMTKEGTPFNYTGQTVYRPFCITKNQSLSPACVSIGYQGWLLQSPDTDSSTQGLYLLRAYSLRGAEVNSSKFPDRPDKHFCQHQSSWVVGELEWHSCISPYSKAYKLLDEVYFNWGPYGHIISPSHLNIFYNSTTKTVTSPGLLRWRDGGMAGPQLQLSSGPLQDTQWKVAAALGALSIFKMDVTLDTTNATSIYVPLAYTVPIQSCVFAPYVLLVGQNVVIQKDNHTGLFHVSCKHCFLHHCISKDNENQTILFMYQPTAVWLPVNLTEPWTQTPTLPVLHSVIQAVVIRTKRMLEFFIGVSLTIIGITSAVATAAVALTQDVHTHTFVSNTVMNSSQLWQTQHRLDIAVRDELDSLKDAISWLGQDLDTVHTQVELPCHVNVTAYCITPLRYNVSEYSWSQVRAHVLGAWGQHNATLDVIALKKDIDRFCTLNLDTAGDGIISSITKDLQAFYPTIWLRRNCIFLMIILLTVSLFCFLFCSLPKRNPRKRPIKDDSASAYHDSVAISKN</sequence>
<comment type="function">
    <text evidence="4">TM anchors the envelope heterodimer to the viral membrane through one transmembrane domain. The other hydrophobic domain, called fusion peptide, mediates fusion of the viral membrane with the target cell membrane.</text>
</comment>
<comment type="function">
    <text evidence="5">SU mediates receptor recognition.</text>
</comment>
<keyword evidence="7" id="KW-1133">Transmembrane helix</keyword>
<evidence type="ECO:0008006" key="12">
    <source>
        <dbReference type="Google" id="ProtNLM"/>
    </source>
</evidence>
<evidence type="ECO:0000256" key="1">
    <source>
        <dbReference type="ARBA" id="ARBA00004162"/>
    </source>
</evidence>
<dbReference type="GO" id="GO:0005198">
    <property type="term" value="F:structural molecule activity"/>
    <property type="evidence" value="ECO:0007669"/>
    <property type="project" value="InterPro"/>
</dbReference>
<proteinExistence type="predicted"/>
<dbReference type="OrthoDB" id="9704011at2759"/>
<dbReference type="InterPro" id="IPR051255">
    <property type="entry name" value="Retroviral_env_glycoprotein"/>
</dbReference>
<dbReference type="PANTHER" id="PTHR34313">
    <property type="entry name" value="ENDOGENOUS RETROVIRUS GROUP K MEMBER 113 ENV POLYPROTEIN-RELATED"/>
    <property type="match status" value="1"/>
</dbReference>
<organism evidence="10 11">
    <name type="scientific">Oryctolagus cuniculus</name>
    <name type="common">Rabbit</name>
    <dbReference type="NCBI Taxonomy" id="9986"/>
    <lineage>
        <taxon>Eukaryota</taxon>
        <taxon>Metazoa</taxon>
        <taxon>Chordata</taxon>
        <taxon>Craniata</taxon>
        <taxon>Vertebrata</taxon>
        <taxon>Euteleostomi</taxon>
        <taxon>Mammalia</taxon>
        <taxon>Eutheria</taxon>
        <taxon>Euarchontoglires</taxon>
        <taxon>Glires</taxon>
        <taxon>Lagomorpha</taxon>
        <taxon>Leporidae</taxon>
        <taxon>Oryctolagus</taxon>
    </lineage>
</organism>
<dbReference type="InParanoid" id="A0A5F9DTK1"/>
<comment type="subcellular location">
    <subcellularLocation>
        <location evidence="1">Cell membrane</location>
        <topology evidence="1">Single-pass membrane protein</topology>
    </subcellularLocation>
    <subcellularLocation>
        <location evidence="2">Virion</location>
    </subcellularLocation>
</comment>
<evidence type="ECO:0000256" key="7">
    <source>
        <dbReference type="SAM" id="Phobius"/>
    </source>
</evidence>
<name>A0A5F9DTK1_RABIT</name>
<keyword evidence="3" id="KW-1003">Cell membrane</keyword>
<dbReference type="Pfam" id="PF00517">
    <property type="entry name" value="GP41"/>
    <property type="match status" value="1"/>
</dbReference>
<evidence type="ECO:0000256" key="6">
    <source>
        <dbReference type="ARBA" id="ARBA00038648"/>
    </source>
</evidence>
<keyword evidence="7" id="KW-0472">Membrane</keyword>
<keyword evidence="11" id="KW-1185">Reference proteome</keyword>
<reference evidence="10" key="2">
    <citation type="submission" date="2025-08" db="UniProtKB">
        <authorList>
            <consortium name="Ensembl"/>
        </authorList>
    </citation>
    <scope>IDENTIFICATION</scope>
    <source>
        <strain evidence="10">Thorbecke</strain>
    </source>
</reference>
<evidence type="ECO:0000259" key="8">
    <source>
        <dbReference type="Pfam" id="PF00517"/>
    </source>
</evidence>
<feature type="domain" description="Retroviral envelope protein GP41-like" evidence="8">
    <location>
        <begin position="456"/>
        <end position="627"/>
    </location>
</feature>
<evidence type="ECO:0000259" key="9">
    <source>
        <dbReference type="Pfam" id="PF13804"/>
    </source>
</evidence>
<evidence type="ECO:0000313" key="11">
    <source>
        <dbReference type="Proteomes" id="UP000001811"/>
    </source>
</evidence>
<dbReference type="Proteomes" id="UP000001811">
    <property type="component" value="Unplaced"/>
</dbReference>
<dbReference type="InterPro" id="IPR029104">
    <property type="entry name" value="HERV-K_env"/>
</dbReference>
<evidence type="ECO:0000313" key="10">
    <source>
        <dbReference type="Ensembl" id="ENSOCUP00000049292.1"/>
    </source>
</evidence>
<evidence type="ECO:0000256" key="2">
    <source>
        <dbReference type="ARBA" id="ARBA00004328"/>
    </source>
</evidence>
<comment type="subunit">
    <text evidence="6">The surface (SU) and transmembrane (TM) proteins form a heterodimer. SU and TM are attached by noncovalent interactions or by a labile interchain disulfide bond.</text>
</comment>
<keyword evidence="7" id="KW-0812">Transmembrane</keyword>
<evidence type="ECO:0000256" key="3">
    <source>
        <dbReference type="ARBA" id="ARBA00022475"/>
    </source>
</evidence>
<gene>
    <name evidence="10" type="primary">LOC108178888</name>
</gene>
<reference evidence="10" key="3">
    <citation type="submission" date="2025-09" db="UniProtKB">
        <authorList>
            <consortium name="Ensembl"/>
        </authorList>
    </citation>
    <scope>IDENTIFICATION</scope>
    <source>
        <strain evidence="10">Thorbecke</strain>
    </source>
</reference>
<dbReference type="Pfam" id="PF13804">
    <property type="entry name" value="HERV-K_env_2"/>
    <property type="match status" value="1"/>
</dbReference>
<dbReference type="AlphaFoldDB" id="A0A5F9DTK1"/>
<accession>A0A5F9DTK1</accession>
<dbReference type="InterPro" id="IPR000328">
    <property type="entry name" value="GP41-like"/>
</dbReference>